<evidence type="ECO:0000313" key="1">
    <source>
        <dbReference type="EMBL" id="SMP94060.1"/>
    </source>
</evidence>
<dbReference type="SUPFAM" id="SSF52317">
    <property type="entry name" value="Class I glutamine amidotransferase-like"/>
    <property type="match status" value="1"/>
</dbReference>
<comment type="caution">
    <text evidence="1">The sequence shown here is derived from an EMBL/GenBank/DDBJ whole genome shotgun (WGS) entry which is preliminary data.</text>
</comment>
<name>A0ABY1R3B0_9FLAO</name>
<dbReference type="Proteomes" id="UP001158050">
    <property type="component" value="Unassembled WGS sequence"/>
</dbReference>
<dbReference type="EMBL" id="FXUO01000005">
    <property type="protein sequence ID" value="SMP94060.1"/>
    <property type="molecule type" value="Genomic_DNA"/>
</dbReference>
<evidence type="ECO:0000313" key="2">
    <source>
        <dbReference type="Proteomes" id="UP001158050"/>
    </source>
</evidence>
<dbReference type="RefSeq" id="WP_283417079.1">
    <property type="nucleotide sequence ID" value="NZ_FXUO01000005.1"/>
</dbReference>
<reference evidence="1 2" key="1">
    <citation type="submission" date="2017-05" db="EMBL/GenBank/DDBJ databases">
        <authorList>
            <person name="Varghese N."/>
            <person name="Submissions S."/>
        </authorList>
    </citation>
    <scope>NUCLEOTIDE SEQUENCE [LARGE SCALE GENOMIC DNA]</scope>
    <source>
        <strain evidence="1 2">DSM 18015</strain>
    </source>
</reference>
<protein>
    <submittedName>
        <fullName evidence="1">Uncharacterized protein</fullName>
    </submittedName>
</protein>
<gene>
    <name evidence="1" type="ORF">SAMN05421679_105247</name>
</gene>
<accession>A0ABY1R3B0</accession>
<keyword evidence="2" id="KW-1185">Reference proteome</keyword>
<proteinExistence type="predicted"/>
<organism evidence="1 2">
    <name type="scientific">Epilithonimonas pallida</name>
    <dbReference type="NCBI Taxonomy" id="373671"/>
    <lineage>
        <taxon>Bacteria</taxon>
        <taxon>Pseudomonadati</taxon>
        <taxon>Bacteroidota</taxon>
        <taxon>Flavobacteriia</taxon>
        <taxon>Flavobacteriales</taxon>
        <taxon>Weeksellaceae</taxon>
        <taxon>Chryseobacterium group</taxon>
        <taxon>Epilithonimonas</taxon>
    </lineage>
</organism>
<dbReference type="Gene3D" id="3.40.50.880">
    <property type="match status" value="1"/>
</dbReference>
<sequence length="67" mass="7745">MKGKPENRKIAQQLKKMGLKHKKGSPAANFAIRDRELITSQNPYSNHAFIKLYSEALKEYELKNTLK</sequence>
<dbReference type="InterPro" id="IPR029062">
    <property type="entry name" value="Class_I_gatase-like"/>
</dbReference>